<keyword evidence="1" id="KW-0378">Hydrolase</keyword>
<comment type="caution">
    <text evidence="1">The sequence shown here is derived from an EMBL/GenBank/DDBJ whole genome shotgun (WGS) entry which is preliminary data.</text>
</comment>
<keyword evidence="1" id="KW-0255">Endonuclease</keyword>
<sequence length="140" mass="15871">MDKPLPGKQYSGWSSIKNLVLKELVYTVGRPAKYALSDTGKDLSERLSQVNSTIENVNATPQPPCSSTIINLHPEPSPPVHQPPIFDITSDQLFRLLPGEHEIVLVLDNREVRGKKRPRLFPNPTRKEGNRYYYSFFKPG</sequence>
<keyword evidence="2" id="KW-1185">Reference proteome</keyword>
<accession>A0ACC2STG3</accession>
<dbReference type="EMBL" id="QTSX02004352">
    <property type="protein sequence ID" value="KAJ9065402.1"/>
    <property type="molecule type" value="Genomic_DNA"/>
</dbReference>
<proteinExistence type="predicted"/>
<evidence type="ECO:0000313" key="1">
    <source>
        <dbReference type="EMBL" id="KAJ9065402.1"/>
    </source>
</evidence>
<dbReference type="Proteomes" id="UP001165960">
    <property type="component" value="Unassembled WGS sequence"/>
</dbReference>
<evidence type="ECO:0000313" key="2">
    <source>
        <dbReference type="Proteomes" id="UP001165960"/>
    </source>
</evidence>
<name>A0ACC2STG3_9FUNG</name>
<gene>
    <name evidence="1" type="primary">MUS81_4</name>
    <name evidence="1" type="ORF">DSO57_1019990</name>
</gene>
<reference evidence="1" key="1">
    <citation type="submission" date="2022-04" db="EMBL/GenBank/DDBJ databases">
        <title>Genome of the entomopathogenic fungus Entomophthora muscae.</title>
        <authorList>
            <person name="Elya C."/>
            <person name="Lovett B.R."/>
            <person name="Lee E."/>
            <person name="Macias A.M."/>
            <person name="Hajek A.E."/>
            <person name="De Bivort B.L."/>
            <person name="Kasson M.T."/>
            <person name="De Fine Licht H.H."/>
            <person name="Stajich J.E."/>
        </authorList>
    </citation>
    <scope>NUCLEOTIDE SEQUENCE</scope>
    <source>
        <strain evidence="1">Berkeley</strain>
    </source>
</reference>
<keyword evidence="1" id="KW-0540">Nuclease</keyword>
<organism evidence="1 2">
    <name type="scientific">Entomophthora muscae</name>
    <dbReference type="NCBI Taxonomy" id="34485"/>
    <lineage>
        <taxon>Eukaryota</taxon>
        <taxon>Fungi</taxon>
        <taxon>Fungi incertae sedis</taxon>
        <taxon>Zoopagomycota</taxon>
        <taxon>Entomophthoromycotina</taxon>
        <taxon>Entomophthoromycetes</taxon>
        <taxon>Entomophthorales</taxon>
        <taxon>Entomophthoraceae</taxon>
        <taxon>Entomophthora</taxon>
    </lineage>
</organism>
<protein>
    <submittedName>
        <fullName evidence="1">Crossover junction endonuclease mus81</fullName>
    </submittedName>
</protein>